<dbReference type="AlphaFoldDB" id="A0A328CWJ6"/>
<gene>
    <name evidence="2" type="ORF">DM860_003862</name>
</gene>
<dbReference type="InterPro" id="IPR005519">
    <property type="entry name" value="Acid_phosphat_B-like"/>
</dbReference>
<keyword evidence="1" id="KW-0472">Membrane</keyword>
<accession>A0A328CWJ6</accession>
<proteinExistence type="predicted"/>
<evidence type="ECO:0000313" key="2">
    <source>
        <dbReference type="EMBL" id="RAL36940.1"/>
    </source>
</evidence>
<reference evidence="2 3" key="1">
    <citation type="submission" date="2018-06" db="EMBL/GenBank/DDBJ databases">
        <title>The Genome of Cuscuta australis (Dodder) Provides Insight into the Evolution of Plant Parasitism.</title>
        <authorList>
            <person name="Liu H."/>
        </authorList>
    </citation>
    <scope>NUCLEOTIDE SEQUENCE [LARGE SCALE GENOMIC DNA]</scope>
    <source>
        <strain evidence="3">cv. Yunnan</strain>
        <tissue evidence="2">Vines</tissue>
    </source>
</reference>
<dbReference type="PANTHER" id="PTHR31284:SF22">
    <property type="entry name" value="ACID PHOSPHATASE"/>
    <property type="match status" value="1"/>
</dbReference>
<evidence type="ECO:0000313" key="3">
    <source>
        <dbReference type="Proteomes" id="UP000249390"/>
    </source>
</evidence>
<dbReference type="InterPro" id="IPR023214">
    <property type="entry name" value="HAD_sf"/>
</dbReference>
<dbReference type="Pfam" id="PF03767">
    <property type="entry name" value="Acid_phosphat_B"/>
    <property type="match status" value="1"/>
</dbReference>
<protein>
    <recommendedName>
        <fullName evidence="4">Acid phosphatase</fullName>
    </recommendedName>
</protein>
<sequence length="307" mass="34211">MSAYGHLMERGFSSHSLSSRGNSERGSLFAMETGIYMSSFAAIVFIAGLVTVGVSLVTLLVTLTVMLQSCQNKNSGPIESLLQAPESPYNPHYCLAFAMHIELNGLGSDSLPQICKDFAIQYIRDGQYAEDLNATFQLAVNYFNTVKPPEDGRGVVLMDVEDFLPEDLFEEQEQDCVDCTEDYAKYPKCVFVQNLYKKLVARGWKLVLVSRKPEKLRNATIEYLLALQCHGWSSLIMRKEHEMDTDTREYFFMQGKALQDAGFHVVAAISSRLDTLTCQSSDTRVFKLPNPVSISSISFIKATTGAS</sequence>
<keyword evidence="3" id="KW-1185">Reference proteome</keyword>
<keyword evidence="1" id="KW-0812">Transmembrane</keyword>
<keyword evidence="1" id="KW-1133">Transmembrane helix</keyword>
<dbReference type="Gene3D" id="3.40.50.1000">
    <property type="entry name" value="HAD superfamily/HAD-like"/>
    <property type="match status" value="1"/>
</dbReference>
<evidence type="ECO:0008006" key="4">
    <source>
        <dbReference type="Google" id="ProtNLM"/>
    </source>
</evidence>
<comment type="caution">
    <text evidence="2">The sequence shown here is derived from an EMBL/GenBank/DDBJ whole genome shotgun (WGS) entry which is preliminary data.</text>
</comment>
<name>A0A328CWJ6_9ASTE</name>
<dbReference type="PANTHER" id="PTHR31284">
    <property type="entry name" value="ACID PHOSPHATASE-LIKE PROTEIN"/>
    <property type="match status" value="1"/>
</dbReference>
<evidence type="ECO:0000256" key="1">
    <source>
        <dbReference type="SAM" id="Phobius"/>
    </source>
</evidence>
<dbReference type="Proteomes" id="UP000249390">
    <property type="component" value="Unassembled WGS sequence"/>
</dbReference>
<organism evidence="2 3">
    <name type="scientific">Cuscuta australis</name>
    <dbReference type="NCBI Taxonomy" id="267555"/>
    <lineage>
        <taxon>Eukaryota</taxon>
        <taxon>Viridiplantae</taxon>
        <taxon>Streptophyta</taxon>
        <taxon>Embryophyta</taxon>
        <taxon>Tracheophyta</taxon>
        <taxon>Spermatophyta</taxon>
        <taxon>Magnoliopsida</taxon>
        <taxon>eudicotyledons</taxon>
        <taxon>Gunneridae</taxon>
        <taxon>Pentapetalae</taxon>
        <taxon>asterids</taxon>
        <taxon>lamiids</taxon>
        <taxon>Solanales</taxon>
        <taxon>Convolvulaceae</taxon>
        <taxon>Cuscuteae</taxon>
        <taxon>Cuscuta</taxon>
        <taxon>Cuscuta subgen. Grammica</taxon>
        <taxon>Cuscuta sect. Cleistogrammica</taxon>
    </lineage>
</organism>
<feature type="transmembrane region" description="Helical" evidence="1">
    <location>
        <begin position="40"/>
        <end position="67"/>
    </location>
</feature>
<dbReference type="EMBL" id="NQVE01000217">
    <property type="protein sequence ID" value="RAL36940.1"/>
    <property type="molecule type" value="Genomic_DNA"/>
</dbReference>